<dbReference type="Proteomes" id="UP000277580">
    <property type="component" value="Unassembled WGS sequence"/>
</dbReference>
<evidence type="ECO:0000256" key="1">
    <source>
        <dbReference type="SAM" id="MobiDB-lite"/>
    </source>
</evidence>
<dbReference type="InParanoid" id="A0A3N4KMN4"/>
<evidence type="ECO:0000313" key="3">
    <source>
        <dbReference type="Proteomes" id="UP000277580"/>
    </source>
</evidence>
<protein>
    <submittedName>
        <fullName evidence="2">Uncharacterized protein</fullName>
    </submittedName>
</protein>
<keyword evidence="3" id="KW-1185">Reference proteome</keyword>
<proteinExistence type="predicted"/>
<gene>
    <name evidence="2" type="ORF">P167DRAFT_546996</name>
</gene>
<evidence type="ECO:0000313" key="2">
    <source>
        <dbReference type="EMBL" id="RPB10688.1"/>
    </source>
</evidence>
<sequence>MIQPSLQSFRIRRFRDTVNTHLPSITLLIFPTNTTTVVHHLLQTLDHVRPSTPMVYNRLNGDLNRHQASVPSSVLRARYHNRHRQIARDRTPKVRQGDTQPVNLTREEEHTHHATPTVTPPPNAAPSITNITLIIDNHTFSTPHNPVKAFHLTRTQTIASFRAVEAGIATAGDMRFIFGAVLFTTATVDAASSDSDVDEWTSNMGKLLPEEYSGSTRDIKIDSYKFTPPTQRMPSWQLMVDGPGGEYDEAEDYSTPMSNGSRCSPSWNELTPAVPMLGEGLRRLALGDTVTASIASSSTPIMTPVPGPTGSVALTRSIPSALTPTAAPPPHDANHRARAFLGDFSDFYHASLKLKVPATWLVGMYVDGVLSISGRFAATRTGIGEEMYLMCASRIVLDHAVRQAVCRVLAEEDPARSALAKEYQGIEARCGFRFLAGTGCILGR</sequence>
<name>A0A3N4KMN4_9PEZI</name>
<dbReference type="EMBL" id="ML119141">
    <property type="protein sequence ID" value="RPB10688.1"/>
    <property type="molecule type" value="Genomic_DNA"/>
</dbReference>
<feature type="region of interest" description="Disordered" evidence="1">
    <location>
        <begin position="86"/>
        <end position="124"/>
    </location>
</feature>
<feature type="compositionally biased region" description="Basic and acidic residues" evidence="1">
    <location>
        <begin position="86"/>
        <end position="96"/>
    </location>
</feature>
<reference evidence="2 3" key="1">
    <citation type="journal article" date="2018" name="Nat. Ecol. Evol.">
        <title>Pezizomycetes genomes reveal the molecular basis of ectomycorrhizal truffle lifestyle.</title>
        <authorList>
            <person name="Murat C."/>
            <person name="Payen T."/>
            <person name="Noel B."/>
            <person name="Kuo A."/>
            <person name="Morin E."/>
            <person name="Chen J."/>
            <person name="Kohler A."/>
            <person name="Krizsan K."/>
            <person name="Balestrini R."/>
            <person name="Da Silva C."/>
            <person name="Montanini B."/>
            <person name="Hainaut M."/>
            <person name="Levati E."/>
            <person name="Barry K.W."/>
            <person name="Belfiori B."/>
            <person name="Cichocki N."/>
            <person name="Clum A."/>
            <person name="Dockter R.B."/>
            <person name="Fauchery L."/>
            <person name="Guy J."/>
            <person name="Iotti M."/>
            <person name="Le Tacon F."/>
            <person name="Lindquist E.A."/>
            <person name="Lipzen A."/>
            <person name="Malagnac F."/>
            <person name="Mello A."/>
            <person name="Molinier V."/>
            <person name="Miyauchi S."/>
            <person name="Poulain J."/>
            <person name="Riccioni C."/>
            <person name="Rubini A."/>
            <person name="Sitrit Y."/>
            <person name="Splivallo R."/>
            <person name="Traeger S."/>
            <person name="Wang M."/>
            <person name="Zifcakova L."/>
            <person name="Wipf D."/>
            <person name="Zambonelli A."/>
            <person name="Paolocci F."/>
            <person name="Nowrousian M."/>
            <person name="Ottonello S."/>
            <person name="Baldrian P."/>
            <person name="Spatafora J.W."/>
            <person name="Henrissat B."/>
            <person name="Nagy L.G."/>
            <person name="Aury J.M."/>
            <person name="Wincker P."/>
            <person name="Grigoriev I.V."/>
            <person name="Bonfante P."/>
            <person name="Martin F.M."/>
        </authorList>
    </citation>
    <scope>NUCLEOTIDE SEQUENCE [LARGE SCALE GENOMIC DNA]</scope>
    <source>
        <strain evidence="2 3">CCBAS932</strain>
    </source>
</reference>
<accession>A0A3N4KMN4</accession>
<dbReference type="AlphaFoldDB" id="A0A3N4KMN4"/>
<organism evidence="2 3">
    <name type="scientific">Morchella conica CCBAS932</name>
    <dbReference type="NCBI Taxonomy" id="1392247"/>
    <lineage>
        <taxon>Eukaryota</taxon>
        <taxon>Fungi</taxon>
        <taxon>Dikarya</taxon>
        <taxon>Ascomycota</taxon>
        <taxon>Pezizomycotina</taxon>
        <taxon>Pezizomycetes</taxon>
        <taxon>Pezizales</taxon>
        <taxon>Morchellaceae</taxon>
        <taxon>Morchella</taxon>
    </lineage>
</organism>